<gene>
    <name evidence="1" type="ORF">ENT08_05370</name>
</gene>
<dbReference type="SUPFAM" id="SSF49452">
    <property type="entry name" value="Starch-binding domain-like"/>
    <property type="match status" value="1"/>
</dbReference>
<protein>
    <submittedName>
        <fullName evidence="1">Carboxypeptidase regulatory-like domain-containing protein</fullName>
    </submittedName>
</protein>
<dbReference type="InterPro" id="IPR013784">
    <property type="entry name" value="Carb-bd-like_fold"/>
</dbReference>
<name>A0A7V4G8D6_9BACT</name>
<proteinExistence type="predicted"/>
<dbReference type="EMBL" id="DSXI01000317">
    <property type="protein sequence ID" value="HGS05156.1"/>
    <property type="molecule type" value="Genomic_DNA"/>
</dbReference>
<keyword evidence="1" id="KW-0121">Carboxypeptidase</keyword>
<sequence>MRPKHPWVIFPLIVILSIIATPARPQGLEIRGTVTGRDGLPKRQVSINLQGPKRFITISNAKGEFVLKGVEPGVYEVSLMQGDKMHKFSLNITGQSLDLRVPW</sequence>
<keyword evidence="1" id="KW-0378">Hydrolase</keyword>
<organism evidence="1">
    <name type="scientific">Desulfobacca acetoxidans</name>
    <dbReference type="NCBI Taxonomy" id="60893"/>
    <lineage>
        <taxon>Bacteria</taxon>
        <taxon>Pseudomonadati</taxon>
        <taxon>Thermodesulfobacteriota</taxon>
        <taxon>Desulfobaccia</taxon>
        <taxon>Desulfobaccales</taxon>
        <taxon>Desulfobaccaceae</taxon>
        <taxon>Desulfobacca</taxon>
    </lineage>
</organism>
<reference evidence="1" key="1">
    <citation type="journal article" date="2020" name="mSystems">
        <title>Genome- and Community-Level Interaction Insights into Carbon Utilization and Element Cycling Functions of Hydrothermarchaeota in Hydrothermal Sediment.</title>
        <authorList>
            <person name="Zhou Z."/>
            <person name="Liu Y."/>
            <person name="Xu W."/>
            <person name="Pan J."/>
            <person name="Luo Z.H."/>
            <person name="Li M."/>
        </authorList>
    </citation>
    <scope>NUCLEOTIDE SEQUENCE [LARGE SCALE GENOMIC DNA]</scope>
    <source>
        <strain evidence="1">SpSt-548</strain>
    </source>
</reference>
<dbReference type="AlphaFoldDB" id="A0A7V4G8D6"/>
<dbReference type="Gene3D" id="2.60.40.1120">
    <property type="entry name" value="Carboxypeptidase-like, regulatory domain"/>
    <property type="match status" value="1"/>
</dbReference>
<dbReference type="GO" id="GO:0030246">
    <property type="term" value="F:carbohydrate binding"/>
    <property type="evidence" value="ECO:0007669"/>
    <property type="project" value="InterPro"/>
</dbReference>
<keyword evidence="1" id="KW-0645">Protease</keyword>
<dbReference type="GO" id="GO:0004180">
    <property type="term" value="F:carboxypeptidase activity"/>
    <property type="evidence" value="ECO:0007669"/>
    <property type="project" value="UniProtKB-KW"/>
</dbReference>
<accession>A0A7V4G8D6</accession>
<evidence type="ECO:0000313" key="1">
    <source>
        <dbReference type="EMBL" id="HGS05156.1"/>
    </source>
</evidence>
<comment type="caution">
    <text evidence="1">The sequence shown here is derived from an EMBL/GenBank/DDBJ whole genome shotgun (WGS) entry which is preliminary data.</text>
</comment>